<comment type="caution">
    <text evidence="4">The sequence shown here is derived from an EMBL/GenBank/DDBJ whole genome shotgun (WGS) entry which is preliminary data.</text>
</comment>
<feature type="non-terminal residue" evidence="4">
    <location>
        <position position="220"/>
    </location>
</feature>
<gene>
    <name evidence="4" type="ORF">FWK35_00035203</name>
</gene>
<evidence type="ECO:0008006" key="6">
    <source>
        <dbReference type="Google" id="ProtNLM"/>
    </source>
</evidence>
<evidence type="ECO:0000313" key="4">
    <source>
        <dbReference type="EMBL" id="KAF0682231.1"/>
    </source>
</evidence>
<dbReference type="InterPro" id="IPR021896">
    <property type="entry name" value="THAP9-like_HTH"/>
</dbReference>
<feature type="region of interest" description="Disordered" evidence="1">
    <location>
        <begin position="1"/>
        <end position="33"/>
    </location>
</feature>
<dbReference type="InterPro" id="IPR048365">
    <property type="entry name" value="TNP-like_RNaseH_N"/>
</dbReference>
<accession>A0A6G0VJQ4</accession>
<proteinExistence type="predicted"/>
<evidence type="ECO:0000259" key="3">
    <source>
        <dbReference type="Pfam" id="PF21787"/>
    </source>
</evidence>
<dbReference type="Proteomes" id="UP000478052">
    <property type="component" value="Unassembled WGS sequence"/>
</dbReference>
<keyword evidence="5" id="KW-1185">Reference proteome</keyword>
<evidence type="ECO:0000256" key="1">
    <source>
        <dbReference type="SAM" id="MobiDB-lite"/>
    </source>
</evidence>
<evidence type="ECO:0000259" key="2">
    <source>
        <dbReference type="Pfam" id="PF12017"/>
    </source>
</evidence>
<feature type="compositionally biased region" description="Polar residues" evidence="1">
    <location>
        <begin position="13"/>
        <end position="25"/>
    </location>
</feature>
<dbReference type="EMBL" id="VUJU01017643">
    <property type="protein sequence ID" value="KAF0682231.1"/>
    <property type="molecule type" value="Genomic_DNA"/>
</dbReference>
<dbReference type="Pfam" id="PF12017">
    <property type="entry name" value="Tnp_P_element"/>
    <property type="match status" value="1"/>
</dbReference>
<name>A0A6G0VJQ4_APHCR</name>
<dbReference type="AlphaFoldDB" id="A0A6G0VJQ4"/>
<dbReference type="OrthoDB" id="6627544at2759"/>
<feature type="domain" description="Transposable element P transposase-like RNase H" evidence="3">
    <location>
        <begin position="168"/>
        <end position="219"/>
    </location>
</feature>
<protein>
    <recommendedName>
        <fullName evidence="6">THAP-type domain-containing protein</fullName>
    </recommendedName>
</protein>
<organism evidence="4 5">
    <name type="scientific">Aphis craccivora</name>
    <name type="common">Cowpea aphid</name>
    <dbReference type="NCBI Taxonomy" id="307492"/>
    <lineage>
        <taxon>Eukaryota</taxon>
        <taxon>Metazoa</taxon>
        <taxon>Ecdysozoa</taxon>
        <taxon>Arthropoda</taxon>
        <taxon>Hexapoda</taxon>
        <taxon>Insecta</taxon>
        <taxon>Pterygota</taxon>
        <taxon>Neoptera</taxon>
        <taxon>Paraneoptera</taxon>
        <taxon>Hemiptera</taxon>
        <taxon>Sternorrhyncha</taxon>
        <taxon>Aphidomorpha</taxon>
        <taxon>Aphidoidea</taxon>
        <taxon>Aphididae</taxon>
        <taxon>Aphidini</taxon>
        <taxon>Aphis</taxon>
        <taxon>Aphis</taxon>
    </lineage>
</organism>
<dbReference type="Pfam" id="PF21787">
    <property type="entry name" value="TNP-like_RNaseH_N"/>
    <property type="match status" value="1"/>
</dbReference>
<reference evidence="4 5" key="1">
    <citation type="submission" date="2019-08" db="EMBL/GenBank/DDBJ databases">
        <title>Whole genome of Aphis craccivora.</title>
        <authorList>
            <person name="Voronova N.V."/>
            <person name="Shulinski R.S."/>
            <person name="Bandarenka Y.V."/>
            <person name="Zhorov D.G."/>
            <person name="Warner D."/>
        </authorList>
    </citation>
    <scope>NUCLEOTIDE SEQUENCE [LARGE SCALE GENOMIC DNA]</scope>
    <source>
        <strain evidence="4">180601</strain>
        <tissue evidence="4">Whole Body</tissue>
    </source>
</reference>
<feature type="domain" description="THAP9-like helix-turn-helix" evidence="2">
    <location>
        <begin position="90"/>
        <end position="159"/>
    </location>
</feature>
<evidence type="ECO:0000313" key="5">
    <source>
        <dbReference type="Proteomes" id="UP000478052"/>
    </source>
</evidence>
<sequence>MDNELDISGDDVLQNSAVEKSTPSFGNMPDFPRPTTTDYTNNQAITRHLTPNCKKIFYEAMKLKKKNDRLQRQKNNFKSRVKLAEKFATDSNNNILTNKLNSTTFKFLKSQINSQSKKPNGRRYSLDDKILSLSIYKNSPKGYRFLSTIFALPSKKTLTNLLSRVPFQAGINVHIIKHLTIQASKLKPNDRLCSLVFDEMALEPATEYNIKEDLVYGFEH</sequence>